<keyword evidence="4 5" id="KW-0472">Membrane</keyword>
<dbReference type="EMBL" id="LNIX01000017">
    <property type="protein sequence ID" value="OXA45747.1"/>
    <property type="molecule type" value="Genomic_DNA"/>
</dbReference>
<feature type="transmembrane region" description="Helical" evidence="5">
    <location>
        <begin position="220"/>
        <end position="243"/>
    </location>
</feature>
<evidence type="ECO:0000256" key="1">
    <source>
        <dbReference type="ARBA" id="ARBA00004141"/>
    </source>
</evidence>
<name>A0A226DM68_FOLCA</name>
<feature type="transmembrane region" description="Helical" evidence="5">
    <location>
        <begin position="306"/>
        <end position="324"/>
    </location>
</feature>
<dbReference type="SMART" id="SM01417">
    <property type="entry name" value="Solute_trans_a"/>
    <property type="match status" value="1"/>
</dbReference>
<evidence type="ECO:0000313" key="6">
    <source>
        <dbReference type="EMBL" id="OXA45747.1"/>
    </source>
</evidence>
<keyword evidence="3 5" id="KW-1133">Transmembrane helix</keyword>
<organism evidence="6 7">
    <name type="scientific">Folsomia candida</name>
    <name type="common">Springtail</name>
    <dbReference type="NCBI Taxonomy" id="158441"/>
    <lineage>
        <taxon>Eukaryota</taxon>
        <taxon>Metazoa</taxon>
        <taxon>Ecdysozoa</taxon>
        <taxon>Arthropoda</taxon>
        <taxon>Hexapoda</taxon>
        <taxon>Collembola</taxon>
        <taxon>Entomobryomorpha</taxon>
        <taxon>Isotomoidea</taxon>
        <taxon>Isotomidae</taxon>
        <taxon>Proisotominae</taxon>
        <taxon>Folsomia</taxon>
    </lineage>
</organism>
<comment type="caution">
    <text evidence="6">The sequence shown here is derived from an EMBL/GenBank/DDBJ whole genome shotgun (WGS) entry which is preliminary data.</text>
</comment>
<proteinExistence type="predicted"/>
<dbReference type="GO" id="GO:0016020">
    <property type="term" value="C:membrane"/>
    <property type="evidence" value="ECO:0007669"/>
    <property type="project" value="UniProtKB-SubCell"/>
</dbReference>
<dbReference type="Pfam" id="PF03619">
    <property type="entry name" value="Solute_trans_a"/>
    <property type="match status" value="1"/>
</dbReference>
<evidence type="ECO:0000256" key="2">
    <source>
        <dbReference type="ARBA" id="ARBA00022692"/>
    </source>
</evidence>
<dbReference type="PANTHER" id="PTHR23423">
    <property type="entry name" value="ORGANIC SOLUTE TRANSPORTER-RELATED"/>
    <property type="match status" value="1"/>
</dbReference>
<dbReference type="STRING" id="158441.A0A226DM68"/>
<evidence type="ECO:0000256" key="4">
    <source>
        <dbReference type="ARBA" id="ARBA00023136"/>
    </source>
</evidence>
<evidence type="ECO:0000256" key="5">
    <source>
        <dbReference type="SAM" id="Phobius"/>
    </source>
</evidence>
<feature type="transmembrane region" description="Helical" evidence="5">
    <location>
        <begin position="62"/>
        <end position="84"/>
    </location>
</feature>
<evidence type="ECO:0008006" key="8">
    <source>
        <dbReference type="Google" id="ProtNLM"/>
    </source>
</evidence>
<protein>
    <recommendedName>
        <fullName evidence="8">Transmembrane protein 184C</fullName>
    </recommendedName>
</protein>
<keyword evidence="7" id="KW-1185">Reference proteome</keyword>
<dbReference type="InterPro" id="IPR005178">
    <property type="entry name" value="Ostalpha/TMEM184C"/>
</dbReference>
<dbReference type="AlphaFoldDB" id="A0A226DM68"/>
<feature type="transmembrane region" description="Helical" evidence="5">
    <location>
        <begin position="96"/>
        <end position="116"/>
    </location>
</feature>
<accession>A0A226DM68</accession>
<feature type="transmembrane region" description="Helical" evidence="5">
    <location>
        <begin position="29"/>
        <end position="50"/>
    </location>
</feature>
<dbReference type="OMA" id="AHAFVFN"/>
<evidence type="ECO:0000256" key="3">
    <source>
        <dbReference type="ARBA" id="ARBA00022989"/>
    </source>
</evidence>
<feature type="transmembrane region" description="Helical" evidence="5">
    <location>
        <begin position="264"/>
        <end position="286"/>
    </location>
</feature>
<dbReference type="Proteomes" id="UP000198287">
    <property type="component" value="Unassembled WGS sequence"/>
</dbReference>
<gene>
    <name evidence="6" type="ORF">Fcan01_19469</name>
</gene>
<comment type="subcellular location">
    <subcellularLocation>
        <location evidence="1">Membrane</location>
        <topology evidence="1">Multi-pass membrane protein</topology>
    </subcellularLocation>
</comment>
<feature type="transmembrane region" description="Helical" evidence="5">
    <location>
        <begin position="187"/>
        <end position="208"/>
    </location>
</feature>
<reference evidence="6 7" key="1">
    <citation type="submission" date="2015-12" db="EMBL/GenBank/DDBJ databases">
        <title>The genome of Folsomia candida.</title>
        <authorList>
            <person name="Faddeeva A."/>
            <person name="Derks M.F."/>
            <person name="Anvar Y."/>
            <person name="Smit S."/>
            <person name="Van Straalen N."/>
            <person name="Roelofs D."/>
        </authorList>
    </citation>
    <scope>NUCLEOTIDE SEQUENCE [LARGE SCALE GENOMIC DNA]</scope>
    <source>
        <strain evidence="6 7">VU population</strain>
        <tissue evidence="6">Whole body</tissue>
    </source>
</reference>
<keyword evidence="2 5" id="KW-0812">Transmembrane</keyword>
<sequence>MGGLTDCCARWGRWWFHCFVRWRLWIRPFVVLSYLAVLIVLVPLLIYNCLGSDCTPKARSQIIGGVFALLAIPITLWEIIQHLVHYTKPYLQKHVIRILWMVPIYAGDAWIGLLAPEYSIYCNSMRECYEAYVIYNFMKFLLNYLNAEMDLEANLELKQQVHHFFPFCCLRDWEMGREFVHKCKHGILQYTIFRPLTTFIAFICEQFGAYGEDEFKANVAFPYIIAINNVSQAIAMYCLILFYRANKDELHPMKPVPKFLCIKAVVFFSFFQGVAISILVNTGVIANVFGTTDKNDIKHISSSLQNFLICIEMFFAAIAHHYSFSHKAYVDMAADQPNCCESFCQMWDFSDVKQDLEEHIGVVKNTVRNVMPSKVYRHPGGMREERAHLLSSSDGPDYNSGTEATGGSLRAARSASLDLVAVAEMNGNGQEQEAVVDVHNNRHDGPFTDLTEDEALLNQKS</sequence>
<evidence type="ECO:0000313" key="7">
    <source>
        <dbReference type="Proteomes" id="UP000198287"/>
    </source>
</evidence>
<dbReference type="OrthoDB" id="5348404at2759"/>